<dbReference type="InterPro" id="IPR027291">
    <property type="entry name" value="Glyco_hydro_38_N_sf"/>
</dbReference>
<dbReference type="RefSeq" id="WP_070967091.1">
    <property type="nucleotide sequence ID" value="NZ_CP017715.1"/>
</dbReference>
<feature type="domain" description="Glycoside hydrolase family 57 N-terminal" evidence="5">
    <location>
        <begin position="11"/>
        <end position="435"/>
    </location>
</feature>
<comment type="similarity">
    <text evidence="1 3">Belongs to the glycosyl hydrolase 57 family.</text>
</comment>
<evidence type="ECO:0000313" key="6">
    <source>
        <dbReference type="EMBL" id="AOY87688.1"/>
    </source>
</evidence>
<proteinExistence type="inferred from homology"/>
<dbReference type="STRING" id="1874317.BKP64_05605"/>
<dbReference type="InterPro" id="IPR052046">
    <property type="entry name" value="GH57_Enzymes"/>
</dbReference>
<name>A0A1D9GJ74_9GAMM</name>
<dbReference type="Pfam" id="PF03065">
    <property type="entry name" value="Glyco_hydro_57"/>
    <property type="match status" value="1"/>
</dbReference>
<dbReference type="PANTHER" id="PTHR36306">
    <property type="entry name" value="ALPHA-AMYLASE-RELATED-RELATED"/>
    <property type="match status" value="1"/>
</dbReference>
<evidence type="ECO:0000256" key="1">
    <source>
        <dbReference type="ARBA" id="ARBA00006821"/>
    </source>
</evidence>
<accession>A0A1D9GJ74</accession>
<keyword evidence="2 3" id="KW-0119">Carbohydrate metabolism</keyword>
<evidence type="ECO:0000256" key="3">
    <source>
        <dbReference type="RuleBase" id="RU361196"/>
    </source>
</evidence>
<feature type="region of interest" description="Disordered" evidence="4">
    <location>
        <begin position="553"/>
        <end position="575"/>
    </location>
</feature>
<sequence length="575" mass="65331">MASDPRIPVVLCWHMHQPDYRDLNTGEFLFPWVYLHTIKDYSDMAAHIEAHPNARTVVNFAPILLEQIETYLVQIERWRHGAGQIGDPLLAALVAETLPETGTPAFQELMEKCLRANPDRIISRFPAYQRLSELAEFYRQKPEMQRYVSPMFLTDLLVWYHLGWMGETIRHENHCVRSLQEKGYGFSMDDRHALLNVIFEILAGIGPRYRHLAQKGQVELSVSPYTHSMLPLLIDLASARESMPDISLPESVRYPGGELRVGWQLQQARIVFQRFFGIEPTGCWASEGGLSQETLGFLDQHGFRWTASGDSVIHNSINRAKELDLSVPDADIHRPYNFGDSPITVFFRDDGLSDLIGFTYASWHASDAVGDLVHHMENIAAHGKPGSKPVISIILDGENAWEYFPENGFHFLDELYAVLEDHPGLRLTTFRQLIDEPVCPTLSLPHLVAGSWIYGTFSTWIGDPDKNRAWDLLCEAKFHYDRAMDNGSLTAEQKETARRQLAICEGSDWFWWFGDYNPAQIVSDFEHLYRRHLVNLYDVIGYSAPASVFHQLSQGGGEPTHGGAMRPGHDQDAQG</sequence>
<dbReference type="PANTHER" id="PTHR36306:SF1">
    <property type="entry name" value="ALPHA-AMYLASE-RELATED"/>
    <property type="match status" value="1"/>
</dbReference>
<organism evidence="6 7">
    <name type="scientific">Marinobacter salinus</name>
    <dbReference type="NCBI Taxonomy" id="1874317"/>
    <lineage>
        <taxon>Bacteria</taxon>
        <taxon>Pseudomonadati</taxon>
        <taxon>Pseudomonadota</taxon>
        <taxon>Gammaproteobacteria</taxon>
        <taxon>Pseudomonadales</taxon>
        <taxon>Marinobacteraceae</taxon>
        <taxon>Marinobacter</taxon>
    </lineage>
</organism>
<dbReference type="Gene3D" id="3.20.110.10">
    <property type="entry name" value="Glycoside hydrolase 38, N terminal domain"/>
    <property type="match status" value="1"/>
</dbReference>
<dbReference type="EMBL" id="CP017715">
    <property type="protein sequence ID" value="AOY87688.1"/>
    <property type="molecule type" value="Genomic_DNA"/>
</dbReference>
<dbReference type="SUPFAM" id="SSF88713">
    <property type="entry name" value="Glycoside hydrolase/deacetylase"/>
    <property type="match status" value="1"/>
</dbReference>
<dbReference type="InterPro" id="IPR011330">
    <property type="entry name" value="Glyco_hydro/deAcase_b/a-brl"/>
</dbReference>
<reference evidence="6 7" key="1">
    <citation type="submission" date="2016-10" db="EMBL/GenBank/DDBJ databases">
        <title>Marinobacter salinus sp. nov., a moderately halophilic bacterium isolated from a tidal flat environment.</title>
        <authorList>
            <person name="Park S.-J."/>
        </authorList>
    </citation>
    <scope>NUCLEOTIDE SEQUENCE [LARGE SCALE GENOMIC DNA]</scope>
    <source>
        <strain evidence="6 7">Hb8</strain>
    </source>
</reference>
<dbReference type="KEGG" id="msq:BKP64_05605"/>
<dbReference type="GO" id="GO:0005975">
    <property type="term" value="P:carbohydrate metabolic process"/>
    <property type="evidence" value="ECO:0007669"/>
    <property type="project" value="InterPro"/>
</dbReference>
<protein>
    <submittedName>
        <fullName evidence="6">Glycoside hydrolase</fullName>
    </submittedName>
</protein>
<dbReference type="GO" id="GO:0016787">
    <property type="term" value="F:hydrolase activity"/>
    <property type="evidence" value="ECO:0007669"/>
    <property type="project" value="UniProtKB-KW"/>
</dbReference>
<dbReference type="Proteomes" id="UP000177445">
    <property type="component" value="Chromosome"/>
</dbReference>
<dbReference type="OrthoDB" id="9759321at2"/>
<evidence type="ECO:0000259" key="5">
    <source>
        <dbReference type="Pfam" id="PF03065"/>
    </source>
</evidence>
<gene>
    <name evidence="6" type="ORF">BKP64_05605</name>
</gene>
<dbReference type="CDD" id="cd10796">
    <property type="entry name" value="GH57N_APU"/>
    <property type="match status" value="1"/>
</dbReference>
<keyword evidence="6" id="KW-0378">Hydrolase</keyword>
<keyword evidence="7" id="KW-1185">Reference proteome</keyword>
<evidence type="ECO:0000313" key="7">
    <source>
        <dbReference type="Proteomes" id="UP000177445"/>
    </source>
</evidence>
<evidence type="ECO:0000256" key="4">
    <source>
        <dbReference type="SAM" id="MobiDB-lite"/>
    </source>
</evidence>
<dbReference type="InterPro" id="IPR004300">
    <property type="entry name" value="Glyco_hydro_57_N"/>
</dbReference>
<evidence type="ECO:0000256" key="2">
    <source>
        <dbReference type="ARBA" id="ARBA00023277"/>
    </source>
</evidence>
<dbReference type="AlphaFoldDB" id="A0A1D9GJ74"/>